<comment type="similarity">
    <text evidence="1">Belongs to the intradiol ring-cleavage dioxygenase family.</text>
</comment>
<evidence type="ECO:0000256" key="2">
    <source>
        <dbReference type="ARBA" id="ARBA00022964"/>
    </source>
</evidence>
<sequence length="214" mass="23264">MAEDEQEPGGISRKSFITAVGVGALALPAAVSAATPAEARTRPQAPRQLTPTPKCDDGDDDPTPPQMEGPYFKPGSPERTNLVTSGMPGTRLSLTGIVYSLSCAPVGRALLDFWQADYYGRYDNVTYTLRGHQYTDAAGRFSLQTIVPGLYPGRTRHIHVKVQAPNQPILTTQLYFPGEPRNSSDPLYDPELLMKVSTAPTGRTARFDFVLQVP</sequence>
<evidence type="ECO:0000256" key="4">
    <source>
        <dbReference type="SAM" id="MobiDB-lite"/>
    </source>
</evidence>
<dbReference type="CDD" id="cd00421">
    <property type="entry name" value="intradiol_dioxygenase"/>
    <property type="match status" value="1"/>
</dbReference>
<evidence type="ECO:0000313" key="7">
    <source>
        <dbReference type="Proteomes" id="UP001597063"/>
    </source>
</evidence>
<dbReference type="PROSITE" id="PS51318">
    <property type="entry name" value="TAT"/>
    <property type="match status" value="1"/>
</dbReference>
<organism evidence="6 7">
    <name type="scientific">Actinomadura fibrosa</name>
    <dbReference type="NCBI Taxonomy" id="111802"/>
    <lineage>
        <taxon>Bacteria</taxon>
        <taxon>Bacillati</taxon>
        <taxon>Actinomycetota</taxon>
        <taxon>Actinomycetes</taxon>
        <taxon>Streptosporangiales</taxon>
        <taxon>Thermomonosporaceae</taxon>
        <taxon>Actinomadura</taxon>
    </lineage>
</organism>
<gene>
    <name evidence="6" type="ORF">ACFQZM_16660</name>
</gene>
<name>A0ABW2XKF6_9ACTN</name>
<dbReference type="SUPFAM" id="SSF49482">
    <property type="entry name" value="Aromatic compound dioxygenase"/>
    <property type="match status" value="1"/>
</dbReference>
<accession>A0ABW2XKF6</accession>
<dbReference type="GO" id="GO:0051213">
    <property type="term" value="F:dioxygenase activity"/>
    <property type="evidence" value="ECO:0007669"/>
    <property type="project" value="UniProtKB-KW"/>
</dbReference>
<evidence type="ECO:0000256" key="1">
    <source>
        <dbReference type="ARBA" id="ARBA00007825"/>
    </source>
</evidence>
<comment type="caution">
    <text evidence="6">The sequence shown here is derived from an EMBL/GenBank/DDBJ whole genome shotgun (WGS) entry which is preliminary data.</text>
</comment>
<dbReference type="InterPro" id="IPR015889">
    <property type="entry name" value="Intradiol_dOase_core"/>
</dbReference>
<feature type="domain" description="Intradiol ring-cleavage dioxygenases" evidence="5">
    <location>
        <begin position="68"/>
        <end position="212"/>
    </location>
</feature>
<dbReference type="PANTHER" id="PTHR33711:SF11">
    <property type="entry name" value="DIOXYGENASE"/>
    <property type="match status" value="1"/>
</dbReference>
<dbReference type="InterPro" id="IPR000627">
    <property type="entry name" value="Intradiol_dOase_C"/>
</dbReference>
<dbReference type="Pfam" id="PF00775">
    <property type="entry name" value="Dioxygenase_C"/>
    <property type="match status" value="1"/>
</dbReference>
<feature type="region of interest" description="Disordered" evidence="4">
    <location>
        <begin position="32"/>
        <end position="87"/>
    </location>
</feature>
<dbReference type="Gene3D" id="2.60.130.10">
    <property type="entry name" value="Aromatic compound dioxygenase"/>
    <property type="match status" value="1"/>
</dbReference>
<reference evidence="7" key="1">
    <citation type="journal article" date="2019" name="Int. J. Syst. Evol. Microbiol.">
        <title>The Global Catalogue of Microorganisms (GCM) 10K type strain sequencing project: providing services to taxonomists for standard genome sequencing and annotation.</title>
        <authorList>
            <consortium name="The Broad Institute Genomics Platform"/>
            <consortium name="The Broad Institute Genome Sequencing Center for Infectious Disease"/>
            <person name="Wu L."/>
            <person name="Ma J."/>
        </authorList>
    </citation>
    <scope>NUCLEOTIDE SEQUENCE [LARGE SCALE GENOMIC DNA]</scope>
    <source>
        <strain evidence="7">JCM 9371</strain>
    </source>
</reference>
<evidence type="ECO:0000313" key="6">
    <source>
        <dbReference type="EMBL" id="MFD0686135.1"/>
    </source>
</evidence>
<proteinExistence type="inferred from homology"/>
<evidence type="ECO:0000259" key="5">
    <source>
        <dbReference type="Pfam" id="PF00775"/>
    </source>
</evidence>
<protein>
    <submittedName>
        <fullName evidence="6">Dioxygenase</fullName>
    </submittedName>
</protein>
<dbReference type="PANTHER" id="PTHR33711">
    <property type="entry name" value="DIOXYGENASE, PUTATIVE (AFU_ORTHOLOGUE AFUA_2G02910)-RELATED"/>
    <property type="match status" value="1"/>
</dbReference>
<dbReference type="InterPro" id="IPR006311">
    <property type="entry name" value="TAT_signal"/>
</dbReference>
<dbReference type="InterPro" id="IPR050770">
    <property type="entry name" value="Intradiol_RC_Dioxygenase"/>
</dbReference>
<dbReference type="EMBL" id="JBHTGP010000008">
    <property type="protein sequence ID" value="MFD0686135.1"/>
    <property type="molecule type" value="Genomic_DNA"/>
</dbReference>
<evidence type="ECO:0000256" key="3">
    <source>
        <dbReference type="ARBA" id="ARBA00023002"/>
    </source>
</evidence>
<dbReference type="Proteomes" id="UP001597063">
    <property type="component" value="Unassembled WGS sequence"/>
</dbReference>
<keyword evidence="2 6" id="KW-0223">Dioxygenase</keyword>
<keyword evidence="3" id="KW-0560">Oxidoreductase</keyword>
<keyword evidence="7" id="KW-1185">Reference proteome</keyword>
<dbReference type="RefSeq" id="WP_131763830.1">
    <property type="nucleotide sequence ID" value="NZ_CAACUY010000413.1"/>
</dbReference>